<dbReference type="EMBL" id="LAFY01004255">
    <property type="protein sequence ID" value="KJX93557.1"/>
    <property type="molecule type" value="Genomic_DNA"/>
</dbReference>
<feature type="non-terminal residue" evidence="1">
    <location>
        <position position="1"/>
    </location>
</feature>
<comment type="caution">
    <text evidence="1">The sequence shown here is derived from an EMBL/GenBank/DDBJ whole genome shotgun (WGS) entry which is preliminary data.</text>
</comment>
<reference evidence="1 2" key="1">
    <citation type="submission" date="2015-03" db="EMBL/GenBank/DDBJ databases">
        <title>RNA-seq based gene annotation and comparative genomics of four Zymoseptoria species reveal species-specific pathogenicity related genes and transposable element activity.</title>
        <authorList>
            <person name="Grandaubert J."/>
            <person name="Bhattacharyya A."/>
            <person name="Stukenbrock E.H."/>
        </authorList>
    </citation>
    <scope>NUCLEOTIDE SEQUENCE [LARGE SCALE GENOMIC DNA]</scope>
    <source>
        <strain evidence="1 2">Zb18110</strain>
    </source>
</reference>
<dbReference type="STRING" id="1047168.A0A0F4G982"/>
<evidence type="ECO:0000313" key="1">
    <source>
        <dbReference type="EMBL" id="KJX93557.1"/>
    </source>
</evidence>
<dbReference type="OrthoDB" id="4584900at2759"/>
<dbReference type="AlphaFoldDB" id="A0A0F4G982"/>
<proteinExistence type="predicted"/>
<dbReference type="Proteomes" id="UP000033647">
    <property type="component" value="Unassembled WGS sequence"/>
</dbReference>
<gene>
    <name evidence="1" type="ORF">TI39_contig4296g00001</name>
</gene>
<organism evidence="1 2">
    <name type="scientific">Zymoseptoria brevis</name>
    <dbReference type="NCBI Taxonomy" id="1047168"/>
    <lineage>
        <taxon>Eukaryota</taxon>
        <taxon>Fungi</taxon>
        <taxon>Dikarya</taxon>
        <taxon>Ascomycota</taxon>
        <taxon>Pezizomycotina</taxon>
        <taxon>Dothideomycetes</taxon>
        <taxon>Dothideomycetidae</taxon>
        <taxon>Mycosphaerellales</taxon>
        <taxon>Mycosphaerellaceae</taxon>
        <taxon>Zymoseptoria</taxon>
    </lineage>
</organism>
<protein>
    <submittedName>
        <fullName evidence="1">Uncharacterized protein</fullName>
    </submittedName>
</protein>
<evidence type="ECO:0000313" key="2">
    <source>
        <dbReference type="Proteomes" id="UP000033647"/>
    </source>
</evidence>
<keyword evidence="2" id="KW-1185">Reference proteome</keyword>
<accession>A0A0F4G982</accession>
<name>A0A0F4G982_9PEZI</name>
<sequence>TSTTAVAKPSVIRILNADDNSVLGYLSRDFGSAGRRVSTTDLANALLVSIEGSDSSASTSTAVSAVSFISSNSAAPADLIYLSGVLGGSGSFRQDFGPGSGNFAYIAASNPTPQGSSPIAVDNSFTRSTSIARNAETAIWTYDPQTGALSAFWVNTDGSLVPTIPFLFTDQGLLFITGDISAFRGDFGTNDTPVKLEFVE</sequence>